<keyword evidence="3" id="KW-1185">Reference proteome</keyword>
<reference evidence="2 3" key="1">
    <citation type="submission" date="2018-10" db="EMBL/GenBank/DDBJ databases">
        <title>Natrarchaeobius chitinivorans gen. nov., sp. nov., and Natrarchaeobius haloalkaliphilus sp. nov., alkaliphilic, chitin-utilizing haloarchaea from hypersaline alkaline lakes.</title>
        <authorList>
            <person name="Sorokin D.Y."/>
            <person name="Elcheninov A.G."/>
            <person name="Kostrikina N.A."/>
            <person name="Bale N.J."/>
            <person name="Sinninghe Damste J.S."/>
            <person name="Khijniak T.V."/>
            <person name="Kublanov I.V."/>
            <person name="Toshchakov S.V."/>
        </authorList>
    </citation>
    <scope>NUCLEOTIDE SEQUENCE [LARGE SCALE GENOMIC DNA]</scope>
    <source>
        <strain evidence="2 3">AArcht4T</strain>
    </source>
</reference>
<evidence type="ECO:0000313" key="3">
    <source>
        <dbReference type="Proteomes" id="UP000282323"/>
    </source>
</evidence>
<dbReference type="OrthoDB" id="206493at2157"/>
<feature type="transmembrane region" description="Helical" evidence="1">
    <location>
        <begin position="481"/>
        <end position="502"/>
    </location>
</feature>
<comment type="caution">
    <text evidence="2">The sequence shown here is derived from an EMBL/GenBank/DDBJ whole genome shotgun (WGS) entry which is preliminary data.</text>
</comment>
<feature type="transmembrane region" description="Helical" evidence="1">
    <location>
        <begin position="442"/>
        <end position="460"/>
    </location>
</feature>
<feature type="transmembrane region" description="Helical" evidence="1">
    <location>
        <begin position="185"/>
        <end position="207"/>
    </location>
</feature>
<dbReference type="AlphaFoldDB" id="A0A3N6P7D2"/>
<organism evidence="2 3">
    <name type="scientific">Natrarchaeobius chitinivorans</name>
    <dbReference type="NCBI Taxonomy" id="1679083"/>
    <lineage>
        <taxon>Archaea</taxon>
        <taxon>Methanobacteriati</taxon>
        <taxon>Methanobacteriota</taxon>
        <taxon>Stenosarchaea group</taxon>
        <taxon>Halobacteria</taxon>
        <taxon>Halobacteriales</taxon>
        <taxon>Natrialbaceae</taxon>
        <taxon>Natrarchaeobius</taxon>
    </lineage>
</organism>
<dbReference type="Pfam" id="PF24363">
    <property type="entry name" value="DUF7519"/>
    <property type="match status" value="1"/>
</dbReference>
<feature type="transmembrane region" description="Helical" evidence="1">
    <location>
        <begin position="383"/>
        <end position="405"/>
    </location>
</feature>
<feature type="transmembrane region" description="Helical" evidence="1">
    <location>
        <begin position="57"/>
        <end position="75"/>
    </location>
</feature>
<dbReference type="RefSeq" id="WP_124197132.1">
    <property type="nucleotide sequence ID" value="NZ_REGA01000020.1"/>
</dbReference>
<keyword evidence="1" id="KW-0472">Membrane</keyword>
<keyword evidence="1" id="KW-0812">Transmembrane</keyword>
<gene>
    <name evidence="2" type="ORF">EA473_18905</name>
</gene>
<proteinExistence type="predicted"/>
<dbReference type="EMBL" id="REGA01000020">
    <property type="protein sequence ID" value="RQG91855.1"/>
    <property type="molecule type" value="Genomic_DNA"/>
</dbReference>
<feature type="transmembrane region" description="Helical" evidence="1">
    <location>
        <begin position="146"/>
        <end position="165"/>
    </location>
</feature>
<feature type="transmembrane region" description="Helical" evidence="1">
    <location>
        <begin position="328"/>
        <end position="355"/>
    </location>
</feature>
<sequence>MTGRTVLEDGRSLLSSGIAGVRMALSRPTASDVATICCTLLVAVVVGSALVGVGLAVFATASGLAGAVATVLLASERPLVRAVGGVVAVPAALLIVLPVVLAGALVVSSGVGLFAGVTVWALVVAGLASGLVSWRRLGDGGAGHGGTGAMLAAAGVVALVVVRVLPESTVRERAGDAAADVFGTVWAVLVVADGSWAFVWFAVLLFASALSVSSTLASLPLERLVPPDRADRLDDAVEAARRGCSYAVRIAIVLALAAFVVPAVSDRFLEFPTTPREVATIVPAPVGTALATVVTLSALRLVLVALLIAALSLAALEWGRRTLHHNVALAIARVSGPAIGAALIAVVAALVLSLVGPDLELAAALAGTAPPSVVDLVASLPPFALAAAVLVVALTALSAVLYSVTLLRALRILPGRAIGGALAAGSVFVLAIGLAVVDRVELAIVTAVGAFVLWDVGEYADVIRTELGRDANTLRAELVHVVGTALSGAVVAGGTIVLYRWVGTTTPVTDPTSAAIALGTGLFAVVLVAWSLRG</sequence>
<feature type="transmembrane region" description="Helical" evidence="1">
    <location>
        <begin position="514"/>
        <end position="532"/>
    </location>
</feature>
<feature type="transmembrane region" description="Helical" evidence="1">
    <location>
        <begin position="246"/>
        <end position="264"/>
    </location>
</feature>
<evidence type="ECO:0000256" key="1">
    <source>
        <dbReference type="SAM" id="Phobius"/>
    </source>
</evidence>
<feature type="transmembrane region" description="Helical" evidence="1">
    <location>
        <begin position="113"/>
        <end position="134"/>
    </location>
</feature>
<feature type="transmembrane region" description="Helical" evidence="1">
    <location>
        <begin position="417"/>
        <end position="436"/>
    </location>
</feature>
<dbReference type="InterPro" id="IPR055941">
    <property type="entry name" value="DUF7519"/>
</dbReference>
<protein>
    <submittedName>
        <fullName evidence="2">Uncharacterized protein</fullName>
    </submittedName>
</protein>
<evidence type="ECO:0000313" key="2">
    <source>
        <dbReference type="EMBL" id="RQG91855.1"/>
    </source>
</evidence>
<feature type="transmembrane region" description="Helical" evidence="1">
    <location>
        <begin position="82"/>
        <end position="107"/>
    </location>
</feature>
<dbReference type="Proteomes" id="UP000282323">
    <property type="component" value="Unassembled WGS sequence"/>
</dbReference>
<accession>A0A3N6P7D2</accession>
<keyword evidence="1" id="KW-1133">Transmembrane helix</keyword>
<name>A0A3N6P7D2_NATCH</name>
<feature type="transmembrane region" description="Helical" evidence="1">
    <location>
        <begin position="284"/>
        <end position="316"/>
    </location>
</feature>